<dbReference type="InterPro" id="IPR007590">
    <property type="entry name" value="Saf4/Yju2"/>
</dbReference>
<organism evidence="3 4">
    <name type="scientific">Bombardia bombarda</name>
    <dbReference type="NCBI Taxonomy" id="252184"/>
    <lineage>
        <taxon>Eukaryota</taxon>
        <taxon>Fungi</taxon>
        <taxon>Dikarya</taxon>
        <taxon>Ascomycota</taxon>
        <taxon>Pezizomycotina</taxon>
        <taxon>Sordariomycetes</taxon>
        <taxon>Sordariomycetidae</taxon>
        <taxon>Sordariales</taxon>
        <taxon>Lasiosphaeriaceae</taxon>
        <taxon>Bombardia</taxon>
    </lineage>
</organism>
<dbReference type="GO" id="GO:0005684">
    <property type="term" value="C:U2-type spliceosomal complex"/>
    <property type="evidence" value="ECO:0007669"/>
    <property type="project" value="TreeGrafter"/>
</dbReference>
<name>A0AA39X7X8_9PEZI</name>
<feature type="region of interest" description="Disordered" evidence="2">
    <location>
        <begin position="346"/>
        <end position="417"/>
    </location>
</feature>
<reference evidence="3" key="1">
    <citation type="submission" date="2023-06" db="EMBL/GenBank/DDBJ databases">
        <title>Genome-scale phylogeny and comparative genomics of the fungal order Sordariales.</title>
        <authorList>
            <consortium name="Lawrence Berkeley National Laboratory"/>
            <person name="Hensen N."/>
            <person name="Bonometti L."/>
            <person name="Westerberg I."/>
            <person name="Brannstrom I.O."/>
            <person name="Guillou S."/>
            <person name="Cros-Aarteil S."/>
            <person name="Calhoun S."/>
            <person name="Haridas S."/>
            <person name="Kuo A."/>
            <person name="Mondo S."/>
            <person name="Pangilinan J."/>
            <person name="Riley R."/>
            <person name="LaButti K."/>
            <person name="Andreopoulos B."/>
            <person name="Lipzen A."/>
            <person name="Chen C."/>
            <person name="Yanf M."/>
            <person name="Daum C."/>
            <person name="Ng V."/>
            <person name="Clum A."/>
            <person name="Steindorff A."/>
            <person name="Ohm R."/>
            <person name="Martin F."/>
            <person name="Silar P."/>
            <person name="Natvig D."/>
            <person name="Lalanne C."/>
            <person name="Gautier V."/>
            <person name="Ament-velasquez S.L."/>
            <person name="Kruys A."/>
            <person name="Hutchinson M.I."/>
            <person name="Powell A.J."/>
            <person name="Barry K."/>
            <person name="Miller A.N."/>
            <person name="Grigoriev I.V."/>
            <person name="Debuchy R."/>
            <person name="Gladieux P."/>
            <person name="Thoren M.H."/>
            <person name="Johannesson H."/>
        </authorList>
    </citation>
    <scope>NUCLEOTIDE SEQUENCE</scope>
    <source>
        <strain evidence="3">SMH3391-2</strain>
    </source>
</reference>
<dbReference type="AlphaFoldDB" id="A0AA39X7X8"/>
<gene>
    <name evidence="3" type="ORF">B0T17DRAFT_614826</name>
</gene>
<dbReference type="PANTHER" id="PTHR12111">
    <property type="entry name" value="SPLICING FACTOR YJU2"/>
    <property type="match status" value="1"/>
</dbReference>
<dbReference type="GO" id="GO:0071014">
    <property type="term" value="C:post-mRNA release spliceosomal complex"/>
    <property type="evidence" value="ECO:0007669"/>
    <property type="project" value="TreeGrafter"/>
</dbReference>
<keyword evidence="4" id="KW-1185">Reference proteome</keyword>
<evidence type="ECO:0000313" key="3">
    <source>
        <dbReference type="EMBL" id="KAK0628981.1"/>
    </source>
</evidence>
<dbReference type="EMBL" id="JAULSR010000002">
    <property type="protein sequence ID" value="KAK0628981.1"/>
    <property type="molecule type" value="Genomic_DNA"/>
</dbReference>
<proteinExistence type="inferred from homology"/>
<evidence type="ECO:0000256" key="1">
    <source>
        <dbReference type="ARBA" id="ARBA00005595"/>
    </source>
</evidence>
<dbReference type="PANTHER" id="PTHR12111:SF2">
    <property type="entry name" value="SPLICING FACTOR YJU2B-RELATED"/>
    <property type="match status" value="1"/>
</dbReference>
<evidence type="ECO:0000256" key="2">
    <source>
        <dbReference type="SAM" id="MobiDB-lite"/>
    </source>
</evidence>
<dbReference type="Pfam" id="PF04502">
    <property type="entry name" value="Saf4_Yju2"/>
    <property type="match status" value="1"/>
</dbReference>
<evidence type="ECO:0000313" key="4">
    <source>
        <dbReference type="Proteomes" id="UP001174934"/>
    </source>
</evidence>
<comment type="similarity">
    <text evidence="1">Belongs to the CWC16 family.</text>
</comment>
<accession>A0AA39X7X8</accession>
<protein>
    <submittedName>
        <fullName evidence="3">CWC16 protein</fullName>
    </submittedName>
</protein>
<feature type="region of interest" description="Disordered" evidence="2">
    <location>
        <begin position="277"/>
        <end position="296"/>
    </location>
</feature>
<feature type="compositionally biased region" description="Polar residues" evidence="2">
    <location>
        <begin position="408"/>
        <end position="417"/>
    </location>
</feature>
<comment type="caution">
    <text evidence="3">The sequence shown here is derived from an EMBL/GenBank/DDBJ whole genome shotgun (WGS) entry which is preliminary data.</text>
</comment>
<feature type="compositionally biased region" description="Basic and acidic residues" evidence="2">
    <location>
        <begin position="286"/>
        <end position="296"/>
    </location>
</feature>
<sequence length="417" mass="45780">MQGFNMGRYVPPDQEGVVSGNALRKKHALGARASKLASHGILTVRFEMPFAVWCAHCPAPTVIGQGVRFNAEKKRIGSYLTTPVWSFRMRHTACGGEIEIQTDPQNTRYVVAGGGKKRDTGTDDDSLVKSGEEGYVIQTEKERADMRESAFGRLEKTIADRERMAETRQRIEELQDAAERQWEDPYARNRRLRDAFRVGRREREKEAVGTEELRDRMSLGIELLPGTAGDARRAALVDFGSLPDTDDGGGGYTNNDRLAGKALAAPLFAMSPKVHNSDQPAVASATDKRSTLSSKKDYGRTAKKLLKTEIAASKMKENLVSEIVTNTRAAKDPFLLDFGNNIRDISFKRPPSSNVPRIIPGLKRKRIVATEEDTTPDRSPPRAPASTQNDPPPPPPTISRVAAAGTTGLVSYSSDSD</sequence>
<dbReference type="GO" id="GO:0000398">
    <property type="term" value="P:mRNA splicing, via spliceosome"/>
    <property type="evidence" value="ECO:0007669"/>
    <property type="project" value="InterPro"/>
</dbReference>
<dbReference type="Proteomes" id="UP001174934">
    <property type="component" value="Unassembled WGS sequence"/>
</dbReference>